<evidence type="ECO:0000256" key="2">
    <source>
        <dbReference type="ARBA" id="ARBA00022448"/>
    </source>
</evidence>
<dbReference type="GO" id="GO:0016020">
    <property type="term" value="C:membrane"/>
    <property type="evidence" value="ECO:0007669"/>
    <property type="project" value="InterPro"/>
</dbReference>
<dbReference type="PANTHER" id="PTHR46743">
    <property type="entry name" value="TEICHOIC ACIDS EXPORT ATP-BINDING PROTEIN TAGH"/>
    <property type="match status" value="1"/>
</dbReference>
<evidence type="ECO:0000313" key="6">
    <source>
        <dbReference type="EMBL" id="PIR46109.1"/>
    </source>
</evidence>
<dbReference type="InterPro" id="IPR003593">
    <property type="entry name" value="AAA+_ATPase"/>
</dbReference>
<dbReference type="EMBL" id="PCYK01000012">
    <property type="protein sequence ID" value="PIR46109.1"/>
    <property type="molecule type" value="Genomic_DNA"/>
</dbReference>
<organism evidence="6 7">
    <name type="scientific">Candidatus Vogelbacteria bacterium CG10_big_fil_rev_8_21_14_0_10_49_38</name>
    <dbReference type="NCBI Taxonomy" id="1975043"/>
    <lineage>
        <taxon>Bacteria</taxon>
        <taxon>Candidatus Vogeliibacteriota</taxon>
    </lineage>
</organism>
<dbReference type="CDD" id="cd10147">
    <property type="entry name" value="Wzt_C-like"/>
    <property type="match status" value="1"/>
</dbReference>
<dbReference type="GO" id="GO:0140359">
    <property type="term" value="F:ABC-type transporter activity"/>
    <property type="evidence" value="ECO:0007669"/>
    <property type="project" value="InterPro"/>
</dbReference>
<keyword evidence="4" id="KW-0067">ATP-binding</keyword>
<gene>
    <name evidence="6" type="ORF">COV08_01685</name>
</gene>
<evidence type="ECO:0000256" key="3">
    <source>
        <dbReference type="ARBA" id="ARBA00022741"/>
    </source>
</evidence>
<dbReference type="Proteomes" id="UP000230431">
    <property type="component" value="Unassembled WGS sequence"/>
</dbReference>
<dbReference type="Gene3D" id="2.70.50.60">
    <property type="entry name" value="abc- transporter (atp binding component) like domain"/>
    <property type="match status" value="1"/>
</dbReference>
<dbReference type="CDD" id="cd03220">
    <property type="entry name" value="ABC_KpsT_Wzt"/>
    <property type="match status" value="1"/>
</dbReference>
<comment type="similarity">
    <text evidence="1">Belongs to the ABC transporter superfamily.</text>
</comment>
<dbReference type="InterPro" id="IPR015860">
    <property type="entry name" value="ABC_transpr_TagH-like"/>
</dbReference>
<dbReference type="PANTHER" id="PTHR46743:SF2">
    <property type="entry name" value="TEICHOIC ACIDS EXPORT ATP-BINDING PROTEIN TAGH"/>
    <property type="match status" value="1"/>
</dbReference>
<dbReference type="Gene3D" id="3.40.50.300">
    <property type="entry name" value="P-loop containing nucleotide triphosphate hydrolases"/>
    <property type="match status" value="1"/>
</dbReference>
<dbReference type="SMART" id="SM00382">
    <property type="entry name" value="AAA"/>
    <property type="match status" value="1"/>
</dbReference>
<accession>A0A2H0RHV6</accession>
<dbReference type="GO" id="GO:0016887">
    <property type="term" value="F:ATP hydrolysis activity"/>
    <property type="evidence" value="ECO:0007669"/>
    <property type="project" value="InterPro"/>
</dbReference>
<dbReference type="InterPro" id="IPR050683">
    <property type="entry name" value="Bact_Polysacc_Export_ATP-bd"/>
</dbReference>
<dbReference type="InterPro" id="IPR029439">
    <property type="entry name" value="Wzt_C"/>
</dbReference>
<evidence type="ECO:0000256" key="1">
    <source>
        <dbReference type="ARBA" id="ARBA00005417"/>
    </source>
</evidence>
<dbReference type="SUPFAM" id="SSF52540">
    <property type="entry name" value="P-loop containing nucleoside triphosphate hydrolases"/>
    <property type="match status" value="1"/>
</dbReference>
<keyword evidence="2" id="KW-0813">Transport</keyword>
<dbReference type="InterPro" id="IPR003439">
    <property type="entry name" value="ABC_transporter-like_ATP-bd"/>
</dbReference>
<reference evidence="6 7" key="1">
    <citation type="submission" date="2017-09" db="EMBL/GenBank/DDBJ databases">
        <title>Depth-based differentiation of microbial function through sediment-hosted aquifers and enrichment of novel symbionts in the deep terrestrial subsurface.</title>
        <authorList>
            <person name="Probst A.J."/>
            <person name="Ladd B."/>
            <person name="Jarett J.K."/>
            <person name="Geller-Mcgrath D.E."/>
            <person name="Sieber C.M."/>
            <person name="Emerson J.B."/>
            <person name="Anantharaman K."/>
            <person name="Thomas B.C."/>
            <person name="Malmstrom R."/>
            <person name="Stieglmeier M."/>
            <person name="Klingl A."/>
            <person name="Woyke T."/>
            <person name="Ryan C.M."/>
            <person name="Banfield J.F."/>
        </authorList>
    </citation>
    <scope>NUCLEOTIDE SEQUENCE [LARGE SCALE GENOMIC DNA]</scope>
    <source>
        <strain evidence="6">CG10_big_fil_rev_8_21_14_0_10_49_38</strain>
    </source>
</reference>
<dbReference type="PROSITE" id="PS50893">
    <property type="entry name" value="ABC_TRANSPORTER_2"/>
    <property type="match status" value="1"/>
</dbReference>
<dbReference type="Pfam" id="PF00005">
    <property type="entry name" value="ABC_tran"/>
    <property type="match status" value="1"/>
</dbReference>
<dbReference type="AlphaFoldDB" id="A0A2H0RHV6"/>
<name>A0A2H0RHV6_9BACT</name>
<protein>
    <submittedName>
        <fullName evidence="6">ABC transporter</fullName>
    </submittedName>
</protein>
<evidence type="ECO:0000313" key="7">
    <source>
        <dbReference type="Proteomes" id="UP000230431"/>
    </source>
</evidence>
<dbReference type="InterPro" id="IPR027417">
    <property type="entry name" value="P-loop_NTPase"/>
</dbReference>
<keyword evidence="3" id="KW-0547">Nucleotide-binding</keyword>
<evidence type="ECO:0000256" key="4">
    <source>
        <dbReference type="ARBA" id="ARBA00022840"/>
    </source>
</evidence>
<evidence type="ECO:0000259" key="5">
    <source>
        <dbReference type="PROSITE" id="PS50893"/>
    </source>
</evidence>
<comment type="caution">
    <text evidence="6">The sequence shown here is derived from an EMBL/GenBank/DDBJ whole genome shotgun (WGS) entry which is preliminary data.</text>
</comment>
<proteinExistence type="inferred from homology"/>
<feature type="domain" description="ABC transporter" evidence="5">
    <location>
        <begin position="43"/>
        <end position="265"/>
    </location>
</feature>
<sequence length="430" mass="48099">MAPIIEIKNIGKKYNITHERGRYIALRDVIMNTVKSPLAFIKSKTRKIVGLEQEEEYWALKDINLSVEKGEVIGIIGRNGAGKSTLLKILSQITPPSEGEIVLRGRVGSLLEVGTGFHPELTGRENIFLNGAILGMSRSEVSKKFEEIVEFADIRQFLDTPIKRYSSGMYVRLAFSVAAHMEPDILLIDEVLAVGDTEFQKKCLGKMDEMTKKSGRTIIFVSHNMITVEQLCKKVIILKKGRVDFIGPVKEGISKYLNPKQGGNNQVSWDGVSGAPGNDIVRIKKACVHNADHKARDSFSVKEKIGVTMEYEILKDGYSFSQGINLNKEDGTIIFYSHDVATESPENILRKKGLYSSTVWLPENFLSDGLFSVGAIIFQPNPFEVYTSPFSMLFFRVIDGFGLDSSRGMYNGDFPGIIRPKLEWETKKIN</sequence>
<dbReference type="GO" id="GO:0005524">
    <property type="term" value="F:ATP binding"/>
    <property type="evidence" value="ECO:0007669"/>
    <property type="project" value="UniProtKB-KW"/>
</dbReference>